<dbReference type="EMBL" id="KI680625">
    <property type="protein sequence ID" value="ETL88995.1"/>
    <property type="molecule type" value="Genomic_DNA"/>
</dbReference>
<accession>W2KXA9</accession>
<organism evidence="1">
    <name type="scientific">Phytophthora nicotianae</name>
    <name type="common">Potato buckeye rot agent</name>
    <name type="synonym">Phytophthora parasitica</name>
    <dbReference type="NCBI Taxonomy" id="4792"/>
    <lineage>
        <taxon>Eukaryota</taxon>
        <taxon>Sar</taxon>
        <taxon>Stramenopiles</taxon>
        <taxon>Oomycota</taxon>
        <taxon>Peronosporomycetes</taxon>
        <taxon>Peronosporales</taxon>
        <taxon>Peronosporaceae</taxon>
        <taxon>Phytophthora</taxon>
    </lineage>
</organism>
<gene>
    <name evidence="1" type="ORF">L917_11992</name>
</gene>
<protein>
    <submittedName>
        <fullName evidence="1">Uncharacterized protein</fullName>
    </submittedName>
</protein>
<reference evidence="1" key="1">
    <citation type="submission" date="2013-11" db="EMBL/GenBank/DDBJ databases">
        <title>The Genome Sequence of Phytophthora parasitica CHvinca01.</title>
        <authorList>
            <consortium name="The Broad Institute Genomics Platform"/>
            <person name="Russ C."/>
            <person name="Tyler B."/>
            <person name="Panabieres F."/>
            <person name="Shan W."/>
            <person name="Tripathy S."/>
            <person name="Grunwald N."/>
            <person name="Machado M."/>
            <person name="Johnson C.S."/>
            <person name="Arredondo F."/>
            <person name="Hong C."/>
            <person name="Coffey M."/>
            <person name="Young S.K."/>
            <person name="Zeng Q."/>
            <person name="Gargeya S."/>
            <person name="Fitzgerald M."/>
            <person name="Abouelleil A."/>
            <person name="Alvarado L."/>
            <person name="Chapman S.B."/>
            <person name="Gainer-Dewar J."/>
            <person name="Goldberg J."/>
            <person name="Griggs A."/>
            <person name="Gujja S."/>
            <person name="Hansen M."/>
            <person name="Howarth C."/>
            <person name="Imamovic A."/>
            <person name="Ireland A."/>
            <person name="Larimer J."/>
            <person name="McCowan C."/>
            <person name="Murphy C."/>
            <person name="Pearson M."/>
            <person name="Poon T.W."/>
            <person name="Priest M."/>
            <person name="Roberts A."/>
            <person name="Saif S."/>
            <person name="Shea T."/>
            <person name="Sykes S."/>
            <person name="Wortman J."/>
            <person name="Nusbaum C."/>
            <person name="Birren B."/>
        </authorList>
    </citation>
    <scope>NUCLEOTIDE SEQUENCE [LARGE SCALE GENOMIC DNA]</scope>
    <source>
        <strain evidence="1">CHvinca01</strain>
    </source>
</reference>
<evidence type="ECO:0000313" key="1">
    <source>
        <dbReference type="EMBL" id="ETL88995.1"/>
    </source>
</evidence>
<dbReference type="Proteomes" id="UP000054423">
    <property type="component" value="Unassembled WGS sequence"/>
</dbReference>
<sequence length="65" mass="7391">MRNVNTTSGARFIYDAIEFLSARNHVPPDAVAQILEKKRQQLQLTLDAMRKRISKEGASATFDRD</sequence>
<dbReference type="AlphaFoldDB" id="W2KXA9"/>
<name>W2KXA9_PHYNI</name>
<proteinExistence type="predicted"/>